<evidence type="ECO:0000256" key="1">
    <source>
        <dbReference type="SAM" id="MobiDB-lite"/>
    </source>
</evidence>
<dbReference type="EMBL" id="ML979140">
    <property type="protein sequence ID" value="KAF1912585.1"/>
    <property type="molecule type" value="Genomic_DNA"/>
</dbReference>
<keyword evidence="2" id="KW-0812">Transmembrane</keyword>
<evidence type="ECO:0000256" key="2">
    <source>
        <dbReference type="SAM" id="Phobius"/>
    </source>
</evidence>
<accession>A0A6A5QAQ0</accession>
<dbReference type="Pfam" id="PF12273">
    <property type="entry name" value="RCR"/>
    <property type="match status" value="1"/>
</dbReference>
<feature type="compositionally biased region" description="Low complexity" evidence="1">
    <location>
        <begin position="132"/>
        <end position="143"/>
    </location>
</feature>
<feature type="compositionally biased region" description="Gly residues" evidence="1">
    <location>
        <begin position="181"/>
        <end position="197"/>
    </location>
</feature>
<evidence type="ECO:0000313" key="4">
    <source>
        <dbReference type="Proteomes" id="UP000800096"/>
    </source>
</evidence>
<feature type="transmembrane region" description="Helical" evidence="2">
    <location>
        <begin position="32"/>
        <end position="54"/>
    </location>
</feature>
<name>A0A6A5QAQ0_AMPQU</name>
<dbReference type="AlphaFoldDB" id="A0A6A5QAQ0"/>
<evidence type="ECO:0008006" key="5">
    <source>
        <dbReference type="Google" id="ProtNLM"/>
    </source>
</evidence>
<sequence>MGLEKRYCLEYTIGEVQCYGADGFWYTDKGIIIKWIILGVLFALFLGWFVGGYIHAKRRLKKGLPLLGYHRFLISFSERKRHGQVPQHHFAFYRQDQQAFYPHGSQQQQQGAYQPRSDGPYAEPPPTYNGDAPPQYYAPGAAATKDGPGHGLGVEMPVYARALPPPGQAGGVQGEQSSGVAGRGEGAAGEQGQGQGQGQPFPPRPQQAKAALRGVLDRFRK</sequence>
<keyword evidence="4" id="KW-1185">Reference proteome</keyword>
<evidence type="ECO:0000313" key="3">
    <source>
        <dbReference type="EMBL" id="KAF1912585.1"/>
    </source>
</evidence>
<organism evidence="3 4">
    <name type="scientific">Ampelomyces quisqualis</name>
    <name type="common">Powdery mildew agent</name>
    <dbReference type="NCBI Taxonomy" id="50730"/>
    <lineage>
        <taxon>Eukaryota</taxon>
        <taxon>Fungi</taxon>
        <taxon>Dikarya</taxon>
        <taxon>Ascomycota</taxon>
        <taxon>Pezizomycotina</taxon>
        <taxon>Dothideomycetes</taxon>
        <taxon>Pleosporomycetidae</taxon>
        <taxon>Pleosporales</taxon>
        <taxon>Pleosporineae</taxon>
        <taxon>Phaeosphaeriaceae</taxon>
        <taxon>Ampelomyces</taxon>
    </lineage>
</organism>
<keyword evidence="2" id="KW-1133">Transmembrane helix</keyword>
<dbReference type="InterPro" id="IPR020999">
    <property type="entry name" value="Chitin_synth_reg_RCR"/>
</dbReference>
<keyword evidence="2" id="KW-0472">Membrane</keyword>
<dbReference type="OrthoDB" id="5400539at2759"/>
<proteinExistence type="predicted"/>
<gene>
    <name evidence="3" type="ORF">BDU57DRAFT_522953</name>
</gene>
<protein>
    <recommendedName>
        <fullName evidence="5">Chitin synthesis regulation, congo red resistance, RCR protein</fullName>
    </recommendedName>
</protein>
<feature type="region of interest" description="Disordered" evidence="1">
    <location>
        <begin position="103"/>
        <end position="221"/>
    </location>
</feature>
<dbReference type="Proteomes" id="UP000800096">
    <property type="component" value="Unassembled WGS sequence"/>
</dbReference>
<reference evidence="3" key="1">
    <citation type="journal article" date="2020" name="Stud. Mycol.">
        <title>101 Dothideomycetes genomes: a test case for predicting lifestyles and emergence of pathogens.</title>
        <authorList>
            <person name="Haridas S."/>
            <person name="Albert R."/>
            <person name="Binder M."/>
            <person name="Bloem J."/>
            <person name="Labutti K."/>
            <person name="Salamov A."/>
            <person name="Andreopoulos B."/>
            <person name="Baker S."/>
            <person name="Barry K."/>
            <person name="Bills G."/>
            <person name="Bluhm B."/>
            <person name="Cannon C."/>
            <person name="Castanera R."/>
            <person name="Culley D."/>
            <person name="Daum C."/>
            <person name="Ezra D."/>
            <person name="Gonzalez J."/>
            <person name="Henrissat B."/>
            <person name="Kuo A."/>
            <person name="Liang C."/>
            <person name="Lipzen A."/>
            <person name="Lutzoni F."/>
            <person name="Magnuson J."/>
            <person name="Mondo S."/>
            <person name="Nolan M."/>
            <person name="Ohm R."/>
            <person name="Pangilinan J."/>
            <person name="Park H.-J."/>
            <person name="Ramirez L."/>
            <person name="Alfaro M."/>
            <person name="Sun H."/>
            <person name="Tritt A."/>
            <person name="Yoshinaga Y."/>
            <person name="Zwiers L.-H."/>
            <person name="Turgeon B."/>
            <person name="Goodwin S."/>
            <person name="Spatafora J."/>
            <person name="Crous P."/>
            <person name="Grigoriev I."/>
        </authorList>
    </citation>
    <scope>NUCLEOTIDE SEQUENCE</scope>
    <source>
        <strain evidence="3">HMLAC05119</strain>
    </source>
</reference>